<evidence type="ECO:0000313" key="6">
    <source>
        <dbReference type="EMBL" id="NMM93422.1"/>
    </source>
</evidence>
<comment type="similarity">
    <text evidence="1">Belongs to the 'phage' integrase family.</text>
</comment>
<evidence type="ECO:0000259" key="5">
    <source>
        <dbReference type="PROSITE" id="PS51898"/>
    </source>
</evidence>
<dbReference type="Gene3D" id="1.10.443.10">
    <property type="entry name" value="Intergrase catalytic core"/>
    <property type="match status" value="1"/>
</dbReference>
<keyword evidence="2" id="KW-0238">DNA-binding</keyword>
<dbReference type="InterPro" id="IPR011010">
    <property type="entry name" value="DNA_brk_join_enz"/>
</dbReference>
<keyword evidence="7" id="KW-1185">Reference proteome</keyword>
<evidence type="ECO:0000256" key="3">
    <source>
        <dbReference type="ARBA" id="ARBA00023172"/>
    </source>
</evidence>
<dbReference type="CDD" id="cd01189">
    <property type="entry name" value="INT_ICEBs1_C_like"/>
    <property type="match status" value="1"/>
</dbReference>
<dbReference type="SUPFAM" id="SSF56349">
    <property type="entry name" value="DNA breaking-rejoining enzymes"/>
    <property type="match status" value="1"/>
</dbReference>
<dbReference type="PROSITE" id="PS51898">
    <property type="entry name" value="TYR_RECOMBINASE"/>
    <property type="match status" value="1"/>
</dbReference>
<dbReference type="GO" id="GO:0006310">
    <property type="term" value="P:DNA recombination"/>
    <property type="evidence" value="ECO:0007669"/>
    <property type="project" value="UniProtKB-KW"/>
</dbReference>
<dbReference type="PANTHER" id="PTHR30349">
    <property type="entry name" value="PHAGE INTEGRASE-RELATED"/>
    <property type="match status" value="1"/>
</dbReference>
<dbReference type="InterPro" id="IPR013762">
    <property type="entry name" value="Integrase-like_cat_sf"/>
</dbReference>
<evidence type="ECO:0000256" key="4">
    <source>
        <dbReference type="SAM" id="Coils"/>
    </source>
</evidence>
<dbReference type="RefSeq" id="WP_169171434.1">
    <property type="nucleotide sequence ID" value="NZ_JAAIII010000001.1"/>
</dbReference>
<dbReference type="Proteomes" id="UP000532194">
    <property type="component" value="Unassembled WGS sequence"/>
</dbReference>
<feature type="domain" description="Tyr recombinase" evidence="5">
    <location>
        <begin position="202"/>
        <end position="394"/>
    </location>
</feature>
<dbReference type="InterPro" id="IPR010998">
    <property type="entry name" value="Integrase_recombinase_N"/>
</dbReference>
<reference evidence="6 7" key="1">
    <citation type="submission" date="2020-02" db="EMBL/GenBank/DDBJ databases">
        <title>Characterization of phylogenetic diversity of novel bifidobacterial species isolated in Czech ZOOs.</title>
        <authorList>
            <person name="Lugli G.A."/>
            <person name="Vera N.B."/>
            <person name="Ventura M."/>
        </authorList>
    </citation>
    <scope>NUCLEOTIDE SEQUENCE [LARGE SCALE GENOMIC DNA]</scope>
    <source>
        <strain evidence="6 7">DSM 109957</strain>
    </source>
</reference>
<feature type="coiled-coil region" evidence="4">
    <location>
        <begin position="414"/>
        <end position="441"/>
    </location>
</feature>
<dbReference type="GO" id="GO:0015074">
    <property type="term" value="P:DNA integration"/>
    <property type="evidence" value="ECO:0007669"/>
    <property type="project" value="InterPro"/>
</dbReference>
<keyword evidence="4" id="KW-0175">Coiled coil</keyword>
<evidence type="ECO:0000256" key="1">
    <source>
        <dbReference type="ARBA" id="ARBA00008857"/>
    </source>
</evidence>
<dbReference type="Pfam" id="PF00589">
    <property type="entry name" value="Phage_integrase"/>
    <property type="match status" value="1"/>
</dbReference>
<sequence>MRRVRKKDKRRQWGNILERVNANGEVTSLQARYQHPFGTGRITKSFEPQDFAGANAWLDAELTYLETCERTHSAWLTPRQRETLEQKHSMRFGDFVEQWLQNYRTKDGSELSGSSKRNIRADVSHFLTDFKDMTVQEITPEKIKAWYDKPHPEGAYAFHRSCQRFKAIMKAASTEGLDGSAPLRMDNPFIFPIPPVPDSGRSKIPPLTPEQLQIIYETMPGYTRLSVYLSALAGGLRIGEVCALQVRDIDLKNRMLTVRHSVNRGETDRGDTRLAKTKTSSSMRTVVLPDELVPLVEAHIKRYCDDDPEAMLFRPKHVKVLSQNTLRKHFNDARSKAGRDDVTFHALRATHATMLILSGGTLREAMNQLGHTSTEVAIKHYQRAVDAHTKIAANTLAEHMLPSKRTPEIVEAEYKTAKRQLRETKERLTALRLEMRALRKSA</sequence>
<comment type="caution">
    <text evidence="6">The sequence shown here is derived from an EMBL/GenBank/DDBJ whole genome shotgun (WGS) entry which is preliminary data.</text>
</comment>
<gene>
    <name evidence="6" type="ORF">G1C95_0607</name>
</gene>
<dbReference type="AlphaFoldDB" id="A0A7Y0HSU7"/>
<dbReference type="InterPro" id="IPR050090">
    <property type="entry name" value="Tyrosine_recombinase_XerCD"/>
</dbReference>
<dbReference type="InterPro" id="IPR002104">
    <property type="entry name" value="Integrase_catalytic"/>
</dbReference>
<organism evidence="6 7">
    <name type="scientific">Bifidobacterium oedipodis</name>
    <dbReference type="NCBI Taxonomy" id="2675322"/>
    <lineage>
        <taxon>Bacteria</taxon>
        <taxon>Bacillati</taxon>
        <taxon>Actinomycetota</taxon>
        <taxon>Actinomycetes</taxon>
        <taxon>Bifidobacteriales</taxon>
        <taxon>Bifidobacteriaceae</taxon>
        <taxon>Bifidobacterium</taxon>
    </lineage>
</organism>
<dbReference type="PANTHER" id="PTHR30349:SF64">
    <property type="entry name" value="PROPHAGE INTEGRASE INTD-RELATED"/>
    <property type="match status" value="1"/>
</dbReference>
<protein>
    <submittedName>
        <fullName evidence="6">Site-specific recombinase phage integrase family</fullName>
    </submittedName>
</protein>
<evidence type="ECO:0000256" key="2">
    <source>
        <dbReference type="ARBA" id="ARBA00023125"/>
    </source>
</evidence>
<evidence type="ECO:0000313" key="7">
    <source>
        <dbReference type="Proteomes" id="UP000532194"/>
    </source>
</evidence>
<accession>A0A7Y0HSU7</accession>
<dbReference type="Gene3D" id="1.10.150.130">
    <property type="match status" value="1"/>
</dbReference>
<dbReference type="EMBL" id="JAAIII010000001">
    <property type="protein sequence ID" value="NMM93422.1"/>
    <property type="molecule type" value="Genomic_DNA"/>
</dbReference>
<proteinExistence type="inferred from homology"/>
<keyword evidence="3" id="KW-0233">DNA recombination</keyword>
<name>A0A7Y0HSU7_9BIFI</name>
<dbReference type="GO" id="GO:0003677">
    <property type="term" value="F:DNA binding"/>
    <property type="evidence" value="ECO:0007669"/>
    <property type="project" value="UniProtKB-KW"/>
</dbReference>